<dbReference type="EMBL" id="JBBHLL010000180">
    <property type="protein sequence ID" value="KAK7811180.1"/>
    <property type="molecule type" value="Genomic_DNA"/>
</dbReference>
<dbReference type="InterPro" id="IPR002130">
    <property type="entry name" value="Cyclophilin-type_PPIase_dom"/>
</dbReference>
<accession>A0AAW0IAE8</accession>
<dbReference type="EC" id="5.2.1.8" evidence="1"/>
<organism evidence="3 4">
    <name type="scientific">Myodes glareolus</name>
    <name type="common">Bank vole</name>
    <name type="synonym">Clethrionomys glareolus</name>
    <dbReference type="NCBI Taxonomy" id="447135"/>
    <lineage>
        <taxon>Eukaryota</taxon>
        <taxon>Metazoa</taxon>
        <taxon>Chordata</taxon>
        <taxon>Craniata</taxon>
        <taxon>Vertebrata</taxon>
        <taxon>Euteleostomi</taxon>
        <taxon>Mammalia</taxon>
        <taxon>Eutheria</taxon>
        <taxon>Euarchontoglires</taxon>
        <taxon>Glires</taxon>
        <taxon>Rodentia</taxon>
        <taxon>Myomorpha</taxon>
        <taxon>Muroidea</taxon>
        <taxon>Cricetidae</taxon>
        <taxon>Arvicolinae</taxon>
        <taxon>Myodes</taxon>
    </lineage>
</organism>
<keyword evidence="4" id="KW-1185">Reference proteome</keyword>
<comment type="caution">
    <text evidence="3">The sequence shown here is derived from an EMBL/GenBank/DDBJ whole genome shotgun (WGS) entry which is preliminary data.</text>
</comment>
<dbReference type="InterPro" id="IPR029000">
    <property type="entry name" value="Cyclophilin-like_dom_sf"/>
</dbReference>
<evidence type="ECO:0000259" key="2">
    <source>
        <dbReference type="PROSITE" id="PS50072"/>
    </source>
</evidence>
<reference evidence="3 4" key="1">
    <citation type="journal article" date="2023" name="bioRxiv">
        <title>Conserved and derived expression patterns and positive selection on dental genes reveal complex evolutionary context of ever-growing rodent molars.</title>
        <authorList>
            <person name="Calamari Z.T."/>
            <person name="Song A."/>
            <person name="Cohen E."/>
            <person name="Akter M."/>
            <person name="Roy R.D."/>
            <person name="Hallikas O."/>
            <person name="Christensen M.M."/>
            <person name="Li P."/>
            <person name="Marangoni P."/>
            <person name="Jernvall J."/>
            <person name="Klein O.D."/>
        </authorList>
    </citation>
    <scope>NUCLEOTIDE SEQUENCE [LARGE SCALE GENOMIC DNA]</scope>
    <source>
        <strain evidence="3">V071</strain>
    </source>
</reference>
<dbReference type="PANTHER" id="PTHR11071">
    <property type="entry name" value="PEPTIDYL-PROLYL CIS-TRANS ISOMERASE"/>
    <property type="match status" value="1"/>
</dbReference>
<dbReference type="Proteomes" id="UP001488838">
    <property type="component" value="Unassembled WGS sequence"/>
</dbReference>
<proteinExistence type="inferred from homology"/>
<dbReference type="Gene3D" id="2.40.100.10">
    <property type="entry name" value="Cyclophilin-like"/>
    <property type="match status" value="1"/>
</dbReference>
<dbReference type="PANTHER" id="PTHR11071:SF561">
    <property type="entry name" value="PEPTIDYL-PROLYL CIS-TRANS ISOMERASE D-RELATED"/>
    <property type="match status" value="1"/>
</dbReference>
<dbReference type="AlphaFoldDB" id="A0AAW0IAE8"/>
<protein>
    <recommendedName>
        <fullName evidence="1">Peptidyl-prolyl cis-trans isomerase</fullName>
        <shortName evidence="1">PPIase</shortName>
        <ecNumber evidence="1">5.2.1.8</ecNumber>
    </recommendedName>
</protein>
<name>A0AAW0IAE8_MYOGA</name>
<dbReference type="PROSITE" id="PS50072">
    <property type="entry name" value="CSA_PPIASE_2"/>
    <property type="match status" value="1"/>
</dbReference>
<keyword evidence="1" id="KW-0697">Rotamase</keyword>
<feature type="domain" description="PPIase cyclophilin-type" evidence="2">
    <location>
        <begin position="21"/>
        <end position="71"/>
    </location>
</feature>
<dbReference type="GO" id="GO:0003755">
    <property type="term" value="F:peptidyl-prolyl cis-trans isomerase activity"/>
    <property type="evidence" value="ECO:0007669"/>
    <property type="project" value="UniProtKB-UniRule"/>
</dbReference>
<dbReference type="GO" id="GO:0016018">
    <property type="term" value="F:cyclosporin A binding"/>
    <property type="evidence" value="ECO:0007669"/>
    <property type="project" value="TreeGrafter"/>
</dbReference>
<evidence type="ECO:0000256" key="1">
    <source>
        <dbReference type="RuleBase" id="RU363019"/>
    </source>
</evidence>
<dbReference type="Pfam" id="PF00160">
    <property type="entry name" value="Pro_isomerase"/>
    <property type="match status" value="1"/>
</dbReference>
<evidence type="ECO:0000313" key="4">
    <source>
        <dbReference type="Proteomes" id="UP001488838"/>
    </source>
</evidence>
<dbReference type="GO" id="GO:0006457">
    <property type="term" value="P:protein folding"/>
    <property type="evidence" value="ECO:0007669"/>
    <property type="project" value="TreeGrafter"/>
</dbReference>
<keyword evidence="1" id="KW-0413">Isomerase</keyword>
<gene>
    <name evidence="3" type="ORF">U0070_004723</name>
</gene>
<evidence type="ECO:0000313" key="3">
    <source>
        <dbReference type="EMBL" id="KAK7811180.1"/>
    </source>
</evidence>
<dbReference type="PRINTS" id="PR00153">
    <property type="entry name" value="CSAPPISMRASE"/>
</dbReference>
<dbReference type="SUPFAM" id="SSF50891">
    <property type="entry name" value="Cyclophilin-like"/>
    <property type="match status" value="1"/>
</dbReference>
<comment type="catalytic activity">
    <reaction evidence="1">
        <text>[protein]-peptidylproline (omega=180) = [protein]-peptidylproline (omega=0)</text>
        <dbReference type="Rhea" id="RHEA:16237"/>
        <dbReference type="Rhea" id="RHEA-COMP:10747"/>
        <dbReference type="Rhea" id="RHEA-COMP:10748"/>
        <dbReference type="ChEBI" id="CHEBI:83833"/>
        <dbReference type="ChEBI" id="CHEBI:83834"/>
        <dbReference type="EC" id="5.2.1.8"/>
    </reaction>
</comment>
<comment type="similarity">
    <text evidence="1">Belongs to the cyclophilin-type PPIase family.</text>
</comment>
<sequence>MTTPHAIWHWQQVHLRENCKDEDSILKHTAHGVLSMANAGKNRKDSQFFVGTIKTEWLDGKHYLQKSLKKA</sequence>
<comment type="function">
    <text evidence="1">PPIases accelerate the folding of proteins. It catalyzes the cis-trans isomerization of proline imidic peptide bonds in oligopeptides.</text>
</comment>
<dbReference type="GO" id="GO:0005737">
    <property type="term" value="C:cytoplasm"/>
    <property type="evidence" value="ECO:0007669"/>
    <property type="project" value="TreeGrafter"/>
</dbReference>